<evidence type="ECO:0000313" key="3">
    <source>
        <dbReference type="Proteomes" id="UP001303373"/>
    </source>
</evidence>
<dbReference type="Proteomes" id="UP001303373">
    <property type="component" value="Chromosome 5"/>
</dbReference>
<evidence type="ECO:0000313" key="2">
    <source>
        <dbReference type="EMBL" id="WPH01288.1"/>
    </source>
</evidence>
<dbReference type="Gene3D" id="3.40.50.720">
    <property type="entry name" value="NAD(P)-binding Rossmann-like Domain"/>
    <property type="match status" value="1"/>
</dbReference>
<proteinExistence type="predicted"/>
<reference evidence="2 3" key="1">
    <citation type="submission" date="2023-11" db="EMBL/GenBank/DDBJ databases">
        <title>An acidophilic fungus is an integral part of prey digestion in a carnivorous sundew plant.</title>
        <authorList>
            <person name="Tsai I.J."/>
        </authorList>
    </citation>
    <scope>NUCLEOTIDE SEQUENCE [LARGE SCALE GENOMIC DNA]</scope>
    <source>
        <strain evidence="2">169a</strain>
    </source>
</reference>
<gene>
    <name evidence="2" type="ORF">R9X50_00412600</name>
</gene>
<evidence type="ECO:0000259" key="1">
    <source>
        <dbReference type="Pfam" id="PF13460"/>
    </source>
</evidence>
<dbReference type="EMBL" id="CP138584">
    <property type="protein sequence ID" value="WPH01288.1"/>
    <property type="molecule type" value="Genomic_DNA"/>
</dbReference>
<dbReference type="Pfam" id="PF13460">
    <property type="entry name" value="NAD_binding_10"/>
    <property type="match status" value="1"/>
</dbReference>
<dbReference type="SUPFAM" id="SSF51735">
    <property type="entry name" value="NAD(P)-binding Rossmann-fold domains"/>
    <property type="match status" value="1"/>
</dbReference>
<organism evidence="2 3">
    <name type="scientific">Acrodontium crateriforme</name>
    <dbReference type="NCBI Taxonomy" id="150365"/>
    <lineage>
        <taxon>Eukaryota</taxon>
        <taxon>Fungi</taxon>
        <taxon>Dikarya</taxon>
        <taxon>Ascomycota</taxon>
        <taxon>Pezizomycotina</taxon>
        <taxon>Dothideomycetes</taxon>
        <taxon>Dothideomycetidae</taxon>
        <taxon>Mycosphaerellales</taxon>
        <taxon>Teratosphaeriaceae</taxon>
        <taxon>Acrodontium</taxon>
    </lineage>
</organism>
<dbReference type="PANTHER" id="PTHR43355:SF7">
    <property type="entry name" value="NAD(P)-BINDING DOMAIN-CONTAINING PROTEIN"/>
    <property type="match status" value="1"/>
</dbReference>
<dbReference type="AlphaFoldDB" id="A0AAQ3RCG1"/>
<feature type="domain" description="NAD(P)-binding" evidence="1">
    <location>
        <begin position="7"/>
        <end position="169"/>
    </location>
</feature>
<name>A0AAQ3RCG1_9PEZI</name>
<dbReference type="InterPro" id="IPR036291">
    <property type="entry name" value="NAD(P)-bd_dom_sf"/>
</dbReference>
<sequence length="254" mass="27782">MKVLLIGATGNIGCRLVPALLTHGHTVVAYVRSSNKLESLLPSATFQQISVVEGNAKDSTAVKNAIINTKCDAVVNCAGLAAMVPWSSSDLPEIFRSVLEGVKEAVTDRKKPLRVWFMAGMGVLHFPGTDSLLTNYLPIFREHRINYQLLQELPPNTVDWTMLCPSTMVPESSDFSVPTKSSYARLTGNARTPPQWQDSWIKHIPFIGRTLLAGMNAGRYTTTLEQNADFIAADLETVDSQWSCTTVGIIDGSK</sequence>
<keyword evidence="3" id="KW-1185">Reference proteome</keyword>
<accession>A0AAQ3RCG1</accession>
<dbReference type="InterPro" id="IPR016040">
    <property type="entry name" value="NAD(P)-bd_dom"/>
</dbReference>
<dbReference type="GO" id="GO:0016646">
    <property type="term" value="F:oxidoreductase activity, acting on the CH-NH group of donors, NAD or NADP as acceptor"/>
    <property type="evidence" value="ECO:0007669"/>
    <property type="project" value="TreeGrafter"/>
</dbReference>
<dbReference type="PANTHER" id="PTHR43355">
    <property type="entry name" value="FLAVIN REDUCTASE (NADPH)"/>
    <property type="match status" value="1"/>
</dbReference>
<dbReference type="InterPro" id="IPR051606">
    <property type="entry name" value="Polyketide_Oxido-like"/>
</dbReference>
<protein>
    <recommendedName>
        <fullName evidence="1">NAD(P)-binding domain-containing protein</fullName>
    </recommendedName>
</protein>